<dbReference type="AlphaFoldDB" id="A0A6A4VTK7"/>
<comment type="caution">
    <text evidence="10">The sequence shown here is derived from an EMBL/GenBank/DDBJ whole genome shotgun (WGS) entry which is preliminary data.</text>
</comment>
<dbReference type="PROSITE" id="PS50850">
    <property type="entry name" value="MFS"/>
    <property type="match status" value="1"/>
</dbReference>
<dbReference type="PRINTS" id="PR00171">
    <property type="entry name" value="SUGRTRNSPORT"/>
</dbReference>
<dbReference type="PANTHER" id="PTHR48020">
    <property type="entry name" value="PROTON MYO-INOSITOL COTRANSPORTER"/>
    <property type="match status" value="1"/>
</dbReference>
<dbReference type="InterPro" id="IPR036259">
    <property type="entry name" value="MFS_trans_sf"/>
</dbReference>
<sequence length="595" mass="61071">MTVGVPPAASKPAEDSVGGGQRALTYLLTLLSAVSYLLFGYDTGVVSGALLLVREDFQLSDLWHSSIVSVAVGAAGLAALAAGPLADRAGRKPVILGAALLFVGGALAMALAAGPWSLLAGRLLVGLAIGLSSTTVPIYISEAAPAAARGTLVTAMTCVGTLGTVVAGVTSGALSGVHEGWRWMFGLSAVPATLQLIGFGLMPESPRSLVARGHDEAARDVLRRIRGPGANVDTELAAIQSDFTAQEALRQTAEAAGDGGGCGGTVLARAVRDPIVRRALVTGCCLQLFQQLSGVNTVIYYSASIITMAGVRDPSTAIWLSSVVNALSLLSKLAGLAVVERAGRRRILLSSTAGSAAALVLLGVGFQLSAARSAPVSLAPLAAACRAATCDACQQFDSCGFCFQDLPGGPANGSCVPLTAANSSAALGRCAEPAALGLDGLTWAPDWCPTDYAWLPITGMFLYITMFSPGLGAMPWTITAEIFPLWARSRCNAVTTAVNWCSNLVVSQTFLVLIAAVTRQGAFFLFSGLTVMGWAVFYVTVPETKGVPLERIGTLFTEPVGLHAPRPSNKVGPEQDPTGPRPAACPQLEPPAGTP</sequence>
<proteinExistence type="inferred from homology"/>
<evidence type="ECO:0000256" key="5">
    <source>
        <dbReference type="ARBA" id="ARBA00022989"/>
    </source>
</evidence>
<evidence type="ECO:0000313" key="11">
    <source>
        <dbReference type="Proteomes" id="UP000440578"/>
    </source>
</evidence>
<evidence type="ECO:0000313" key="10">
    <source>
        <dbReference type="EMBL" id="KAF0293248.1"/>
    </source>
</evidence>
<feature type="transmembrane region" description="Helical" evidence="8">
    <location>
        <begin position="523"/>
        <end position="541"/>
    </location>
</feature>
<keyword evidence="4 8" id="KW-0812">Transmembrane</keyword>
<dbReference type="InterPro" id="IPR003663">
    <property type="entry name" value="Sugar/inositol_transpt"/>
</dbReference>
<evidence type="ECO:0000256" key="2">
    <source>
        <dbReference type="ARBA" id="ARBA00010992"/>
    </source>
</evidence>
<feature type="transmembrane region" description="Helical" evidence="8">
    <location>
        <begin position="347"/>
        <end position="368"/>
    </location>
</feature>
<dbReference type="InterPro" id="IPR005828">
    <property type="entry name" value="MFS_sugar_transport-like"/>
</dbReference>
<feature type="transmembrane region" description="Helical" evidence="8">
    <location>
        <begin position="453"/>
        <end position="476"/>
    </location>
</feature>
<dbReference type="InterPro" id="IPR050814">
    <property type="entry name" value="Myo-inositol_Transporter"/>
</dbReference>
<dbReference type="PROSITE" id="PS00216">
    <property type="entry name" value="SUGAR_TRANSPORT_1"/>
    <property type="match status" value="2"/>
</dbReference>
<evidence type="ECO:0000256" key="3">
    <source>
        <dbReference type="ARBA" id="ARBA00022448"/>
    </source>
</evidence>
<dbReference type="PROSITE" id="PS00217">
    <property type="entry name" value="SUGAR_TRANSPORT_2"/>
    <property type="match status" value="1"/>
</dbReference>
<dbReference type="Gene3D" id="1.20.1250.20">
    <property type="entry name" value="MFS general substrate transporter like domains"/>
    <property type="match status" value="2"/>
</dbReference>
<dbReference type="Pfam" id="PF00083">
    <property type="entry name" value="Sugar_tr"/>
    <property type="match status" value="2"/>
</dbReference>
<feature type="transmembrane region" description="Helical" evidence="8">
    <location>
        <begin position="23"/>
        <end position="42"/>
    </location>
</feature>
<accession>A0A6A4VTK7</accession>
<evidence type="ECO:0000256" key="7">
    <source>
        <dbReference type="SAM" id="MobiDB-lite"/>
    </source>
</evidence>
<feature type="transmembrane region" description="Helical" evidence="8">
    <location>
        <begin position="292"/>
        <end position="311"/>
    </location>
</feature>
<dbReference type="InterPro" id="IPR020846">
    <property type="entry name" value="MFS_dom"/>
</dbReference>
<evidence type="ECO:0000259" key="9">
    <source>
        <dbReference type="PROSITE" id="PS50850"/>
    </source>
</evidence>
<dbReference type="GO" id="GO:0005366">
    <property type="term" value="F:myo-inositol:proton symporter activity"/>
    <property type="evidence" value="ECO:0007669"/>
    <property type="project" value="TreeGrafter"/>
</dbReference>
<evidence type="ECO:0000256" key="4">
    <source>
        <dbReference type="ARBA" id="ARBA00022692"/>
    </source>
</evidence>
<dbReference type="EMBL" id="VIIS01001757">
    <property type="protein sequence ID" value="KAF0293248.1"/>
    <property type="molecule type" value="Genomic_DNA"/>
</dbReference>
<name>A0A6A4VTK7_AMPAM</name>
<feature type="region of interest" description="Disordered" evidence="7">
    <location>
        <begin position="560"/>
        <end position="595"/>
    </location>
</feature>
<evidence type="ECO:0000256" key="8">
    <source>
        <dbReference type="SAM" id="Phobius"/>
    </source>
</evidence>
<evidence type="ECO:0000256" key="6">
    <source>
        <dbReference type="ARBA" id="ARBA00023136"/>
    </source>
</evidence>
<feature type="domain" description="Major facilitator superfamily (MFS) profile" evidence="9">
    <location>
        <begin position="28"/>
        <end position="545"/>
    </location>
</feature>
<feature type="transmembrane region" description="Helical" evidence="8">
    <location>
        <begin position="62"/>
        <end position="82"/>
    </location>
</feature>
<feature type="transmembrane region" description="Helical" evidence="8">
    <location>
        <begin position="119"/>
        <end position="140"/>
    </location>
</feature>
<keyword evidence="3" id="KW-0813">Transport</keyword>
<feature type="transmembrane region" description="Helical" evidence="8">
    <location>
        <begin position="180"/>
        <end position="202"/>
    </location>
</feature>
<dbReference type="GO" id="GO:0016324">
    <property type="term" value="C:apical plasma membrane"/>
    <property type="evidence" value="ECO:0007669"/>
    <property type="project" value="TreeGrafter"/>
</dbReference>
<evidence type="ECO:0000256" key="1">
    <source>
        <dbReference type="ARBA" id="ARBA00004141"/>
    </source>
</evidence>
<reference evidence="10 11" key="1">
    <citation type="submission" date="2019-07" db="EMBL/GenBank/DDBJ databases">
        <title>Draft genome assembly of a fouling barnacle, Amphibalanus amphitrite (Darwin, 1854): The first reference genome for Thecostraca.</title>
        <authorList>
            <person name="Kim W."/>
        </authorList>
    </citation>
    <scope>NUCLEOTIDE SEQUENCE [LARGE SCALE GENOMIC DNA]</scope>
    <source>
        <strain evidence="10">SNU_AA5</strain>
        <tissue evidence="10">Soma without cirri and trophi</tissue>
    </source>
</reference>
<keyword evidence="6 8" id="KW-0472">Membrane</keyword>
<comment type="similarity">
    <text evidence="2">Belongs to the major facilitator superfamily. Sugar transporter (TC 2.A.1.1) family.</text>
</comment>
<feature type="transmembrane region" description="Helical" evidence="8">
    <location>
        <begin position="94"/>
        <end position="113"/>
    </location>
</feature>
<dbReference type="SUPFAM" id="SSF103473">
    <property type="entry name" value="MFS general substrate transporter"/>
    <property type="match status" value="2"/>
</dbReference>
<feature type="transmembrane region" description="Helical" evidence="8">
    <location>
        <begin position="152"/>
        <end position="174"/>
    </location>
</feature>
<keyword evidence="5 8" id="KW-1133">Transmembrane helix</keyword>
<dbReference type="Proteomes" id="UP000440578">
    <property type="component" value="Unassembled WGS sequence"/>
</dbReference>
<feature type="transmembrane region" description="Helical" evidence="8">
    <location>
        <begin position="317"/>
        <end position="335"/>
    </location>
</feature>
<gene>
    <name evidence="10" type="primary">SLC2A13_0</name>
    <name evidence="10" type="ORF">FJT64_008842</name>
</gene>
<dbReference type="OrthoDB" id="6340912at2759"/>
<dbReference type="InterPro" id="IPR005829">
    <property type="entry name" value="Sugar_transporter_CS"/>
</dbReference>
<organism evidence="10 11">
    <name type="scientific">Amphibalanus amphitrite</name>
    <name type="common">Striped barnacle</name>
    <name type="synonym">Balanus amphitrite</name>
    <dbReference type="NCBI Taxonomy" id="1232801"/>
    <lineage>
        <taxon>Eukaryota</taxon>
        <taxon>Metazoa</taxon>
        <taxon>Ecdysozoa</taxon>
        <taxon>Arthropoda</taxon>
        <taxon>Crustacea</taxon>
        <taxon>Multicrustacea</taxon>
        <taxon>Cirripedia</taxon>
        <taxon>Thoracica</taxon>
        <taxon>Thoracicalcarea</taxon>
        <taxon>Balanomorpha</taxon>
        <taxon>Balanoidea</taxon>
        <taxon>Balanidae</taxon>
        <taxon>Amphibalaninae</taxon>
        <taxon>Amphibalanus</taxon>
    </lineage>
</organism>
<keyword evidence="11" id="KW-1185">Reference proteome</keyword>
<protein>
    <submittedName>
        <fullName evidence="10">Proton myo-inositol cotransporter</fullName>
    </submittedName>
</protein>
<dbReference type="PANTHER" id="PTHR48020:SF12">
    <property type="entry name" value="PROTON MYO-INOSITOL COTRANSPORTER"/>
    <property type="match status" value="1"/>
</dbReference>
<comment type="subcellular location">
    <subcellularLocation>
        <location evidence="1">Membrane</location>
        <topology evidence="1">Multi-pass membrane protein</topology>
    </subcellularLocation>
</comment>
<feature type="transmembrane region" description="Helical" evidence="8">
    <location>
        <begin position="497"/>
        <end position="517"/>
    </location>
</feature>